<comment type="pathway">
    <text evidence="2 8">Carbohydrate metabolism; hexose metabolism.</text>
</comment>
<dbReference type="GO" id="GO:0005737">
    <property type="term" value="C:cytoplasm"/>
    <property type="evidence" value="ECO:0007669"/>
    <property type="project" value="TreeGrafter"/>
</dbReference>
<dbReference type="PIRSF" id="PIRSF005096">
    <property type="entry name" value="GALM"/>
    <property type="match status" value="1"/>
</dbReference>
<comment type="subunit">
    <text evidence="4">Monomer.</text>
</comment>
<dbReference type="GO" id="GO:0030246">
    <property type="term" value="F:carbohydrate binding"/>
    <property type="evidence" value="ECO:0007669"/>
    <property type="project" value="InterPro"/>
</dbReference>
<dbReference type="EMBL" id="LIYD01000005">
    <property type="protein sequence ID" value="KOS07420.1"/>
    <property type="molecule type" value="Genomic_DNA"/>
</dbReference>
<keyword evidence="5" id="KW-0106">Calcium</keyword>
<dbReference type="Proteomes" id="UP000037755">
    <property type="component" value="Unassembled WGS sequence"/>
</dbReference>
<dbReference type="RefSeq" id="WP_054409079.1">
    <property type="nucleotide sequence ID" value="NZ_FOYA01000005.1"/>
</dbReference>
<proteinExistence type="inferred from homology"/>
<reference evidence="12 13" key="1">
    <citation type="submission" date="2015-08" db="EMBL/GenBank/DDBJ databases">
        <title>Whole genome sequence of Flavobacterium akiainvivens IK-1T, from decaying Wikstroemia oahuensis, an endemic Hawaiian shrub.</title>
        <authorList>
            <person name="Wan X."/>
            <person name="Hou S."/>
            <person name="Saito J."/>
            <person name="Donachie S."/>
        </authorList>
    </citation>
    <scope>NUCLEOTIDE SEQUENCE [LARGE SCALE GENOMIC DNA]</scope>
    <source>
        <strain evidence="12 13">IK-1</strain>
    </source>
</reference>
<dbReference type="SUPFAM" id="SSF74650">
    <property type="entry name" value="Galactose mutarotase-like"/>
    <property type="match status" value="1"/>
</dbReference>
<feature type="binding site" evidence="10">
    <location>
        <position position="252"/>
    </location>
    <ligand>
        <name>beta-D-galactose</name>
        <dbReference type="ChEBI" id="CHEBI:27667"/>
    </ligand>
</feature>
<evidence type="ECO:0000256" key="4">
    <source>
        <dbReference type="ARBA" id="ARBA00011245"/>
    </source>
</evidence>
<dbReference type="InterPro" id="IPR011013">
    <property type="entry name" value="Gal_mutarotase_sf_dom"/>
</dbReference>
<gene>
    <name evidence="12" type="ORF">AM493_16250</name>
</gene>
<name>A0A0M9VJ68_9FLAO</name>
<dbReference type="InterPro" id="IPR008183">
    <property type="entry name" value="Aldose_1/G6P_1-epimerase"/>
</dbReference>
<dbReference type="GO" id="GO:0004034">
    <property type="term" value="F:aldose 1-epimerase activity"/>
    <property type="evidence" value="ECO:0007669"/>
    <property type="project" value="UniProtKB-EC"/>
</dbReference>
<evidence type="ECO:0000256" key="10">
    <source>
        <dbReference type="PIRSR" id="PIRSR005096-2"/>
    </source>
</evidence>
<dbReference type="Pfam" id="PF01263">
    <property type="entry name" value="Aldose_epim"/>
    <property type="match status" value="1"/>
</dbReference>
<dbReference type="GO" id="GO:0006006">
    <property type="term" value="P:glucose metabolic process"/>
    <property type="evidence" value="ECO:0007669"/>
    <property type="project" value="TreeGrafter"/>
</dbReference>
<feature type="active site" description="Proton donor" evidence="9">
    <location>
        <position position="194"/>
    </location>
</feature>
<evidence type="ECO:0000256" key="8">
    <source>
        <dbReference type="PIRNR" id="PIRNR005096"/>
    </source>
</evidence>
<dbReference type="OrthoDB" id="9779408at2"/>
<keyword evidence="13" id="KW-1185">Reference proteome</keyword>
<evidence type="ECO:0000256" key="2">
    <source>
        <dbReference type="ARBA" id="ARBA00005028"/>
    </source>
</evidence>
<protein>
    <recommendedName>
        <fullName evidence="8">Aldose 1-epimerase</fullName>
        <ecNumber evidence="8">5.1.3.3</ecNumber>
    </recommendedName>
</protein>
<evidence type="ECO:0000313" key="12">
    <source>
        <dbReference type="EMBL" id="KOS07420.1"/>
    </source>
</evidence>
<evidence type="ECO:0000256" key="3">
    <source>
        <dbReference type="ARBA" id="ARBA00006206"/>
    </source>
</evidence>
<comment type="caution">
    <text evidence="12">The sequence shown here is derived from an EMBL/GenBank/DDBJ whole genome shotgun (WGS) entry which is preliminary data.</text>
</comment>
<dbReference type="PANTHER" id="PTHR10091">
    <property type="entry name" value="ALDOSE-1-EPIMERASE"/>
    <property type="match status" value="1"/>
</dbReference>
<dbReference type="Gene3D" id="2.70.98.10">
    <property type="match status" value="1"/>
</dbReference>
<feature type="active site" description="Proton acceptor" evidence="9">
    <location>
        <position position="314"/>
    </location>
</feature>
<comment type="similarity">
    <text evidence="3 8">Belongs to the aldose epimerase family.</text>
</comment>
<dbReference type="EC" id="5.1.3.3" evidence="8"/>
<dbReference type="InterPro" id="IPR047215">
    <property type="entry name" value="Galactose_mutarotase-like"/>
</dbReference>
<dbReference type="STRING" id="1202724.AM493_16250"/>
<evidence type="ECO:0000256" key="11">
    <source>
        <dbReference type="PIRSR" id="PIRSR005096-3"/>
    </source>
</evidence>
<organism evidence="12 13">
    <name type="scientific">Flavobacterium akiainvivens</name>
    <dbReference type="NCBI Taxonomy" id="1202724"/>
    <lineage>
        <taxon>Bacteria</taxon>
        <taxon>Pseudomonadati</taxon>
        <taxon>Bacteroidota</taxon>
        <taxon>Flavobacteriia</taxon>
        <taxon>Flavobacteriales</taxon>
        <taxon>Flavobacteriaceae</taxon>
        <taxon>Flavobacterium</taxon>
    </lineage>
</organism>
<dbReference type="InterPro" id="IPR014718">
    <property type="entry name" value="GH-type_carb-bd"/>
</dbReference>
<accession>A0A0M9VJ68</accession>
<dbReference type="GO" id="GO:0033499">
    <property type="term" value="P:galactose catabolic process via UDP-galactose, Leloir pathway"/>
    <property type="evidence" value="ECO:0007669"/>
    <property type="project" value="TreeGrafter"/>
</dbReference>
<dbReference type="NCBIfam" id="NF008277">
    <property type="entry name" value="PRK11055.1"/>
    <property type="match status" value="1"/>
</dbReference>
<evidence type="ECO:0000256" key="5">
    <source>
        <dbReference type="ARBA" id="ARBA00022837"/>
    </source>
</evidence>
<evidence type="ECO:0000313" key="13">
    <source>
        <dbReference type="Proteomes" id="UP000037755"/>
    </source>
</evidence>
<sequence length="352" mass="38427">MQKNDNLYFTANCVTKLFGTLPGGRAVNSYTLTNGNGMEVSFINYGATITSIKVPSVNGPVDVALGFDTLEDYIHSFGLPSGPYFGSVIGRYAGRIDGAEFMLNGVEYKLAANNNGNTLHGGKMGFGRAYWKMNQLQGGENPSITFAYTSPDGEENFPGELTVEVTYRVTEDNRLEISYKAYTTADTVLNLTQHTYFNLAGHTQSIAGQQLYVNAESVLELRQDGVPTGEFTSLNDSEIDYRQPKAAPLSIDNSFVVNNDGAPAAKLYSPETGIEMTVFTDQPSVHIYVGGNCFGQLKGKDGAAYHTTSGMAFEAQNYPDAPNKRNFPSSVLKRGEVYRHNTAYVFENKEAE</sequence>
<comment type="cofactor">
    <cofactor evidence="1">
        <name>Ca(2+)</name>
        <dbReference type="ChEBI" id="CHEBI:29108"/>
    </cofactor>
</comment>
<evidence type="ECO:0000256" key="9">
    <source>
        <dbReference type="PIRSR" id="PIRSR005096-1"/>
    </source>
</evidence>
<dbReference type="PATRIC" id="fig|1202724.3.peg.3375"/>
<dbReference type="InterPro" id="IPR015443">
    <property type="entry name" value="Aldose_1-epimerase"/>
</dbReference>
<dbReference type="CDD" id="cd09019">
    <property type="entry name" value="galactose_mutarotase_like"/>
    <property type="match status" value="1"/>
</dbReference>
<dbReference type="UniPathway" id="UPA00242"/>
<feature type="binding site" evidence="11">
    <location>
        <begin position="194"/>
        <end position="196"/>
    </location>
    <ligand>
        <name>beta-D-galactose</name>
        <dbReference type="ChEBI" id="CHEBI:27667"/>
    </ligand>
</feature>
<dbReference type="PANTHER" id="PTHR10091:SF0">
    <property type="entry name" value="GALACTOSE MUTAROTASE"/>
    <property type="match status" value="1"/>
</dbReference>
<dbReference type="AlphaFoldDB" id="A0A0M9VJ68"/>
<keyword evidence="7 8" id="KW-0119">Carbohydrate metabolism</keyword>
<evidence type="ECO:0000256" key="7">
    <source>
        <dbReference type="ARBA" id="ARBA00023277"/>
    </source>
</evidence>
<evidence type="ECO:0000256" key="1">
    <source>
        <dbReference type="ARBA" id="ARBA00001913"/>
    </source>
</evidence>
<evidence type="ECO:0000256" key="6">
    <source>
        <dbReference type="ARBA" id="ARBA00023235"/>
    </source>
</evidence>
<keyword evidence="6 8" id="KW-0413">Isomerase</keyword>
<comment type="catalytic activity">
    <reaction evidence="8">
        <text>alpha-D-glucose = beta-D-glucose</text>
        <dbReference type="Rhea" id="RHEA:10264"/>
        <dbReference type="ChEBI" id="CHEBI:15903"/>
        <dbReference type="ChEBI" id="CHEBI:17925"/>
        <dbReference type="EC" id="5.1.3.3"/>
    </reaction>
</comment>